<organism evidence="1">
    <name type="scientific">Photinus pyralis orthomyxo-like virus 1</name>
    <dbReference type="NCBI Taxonomy" id="2137183"/>
    <lineage>
        <taxon>Viruses</taxon>
        <taxon>Riboviria</taxon>
        <taxon>Orthornavirae</taxon>
        <taxon>Negarnaviricota</taxon>
        <taxon>Polyploviricotina</taxon>
        <taxon>Insthoviricetes</taxon>
        <taxon>Articulavirales</taxon>
        <taxon>Orthomyxoviridae</taxon>
    </lineage>
</organism>
<reference evidence="1" key="1">
    <citation type="journal article" date="2018" name="Elife">
        <title>Firefly genomes illuminate parallel origins of bioluminescence in beetles.</title>
        <authorList>
            <person name="Fallon T.R."/>
            <person name="Lower S.E."/>
            <person name="Chang C.H."/>
            <person name="Bessho-Uehara M."/>
            <person name="Martin G.J."/>
            <person name="Bewick A.J."/>
            <person name="Behringer M."/>
            <person name="Debat H.J."/>
            <person name="Wong I."/>
            <person name="Day J.C."/>
            <person name="Suvorov A."/>
            <person name="Silva C.J."/>
            <person name="Stanger-Hall K.F."/>
            <person name="Hall D.W."/>
            <person name="Schmitz R.J."/>
            <person name="Nelson D.R."/>
            <person name="Lewis S.M."/>
            <person name="Shigenobu S."/>
            <person name="Bybee S.M."/>
            <person name="Larracuente A.M."/>
            <person name="Oba Y."/>
            <person name="Weng J.K."/>
        </authorList>
    </citation>
    <scope>NUCLEOTIDE SEQUENCE</scope>
    <source>
        <strain evidence="1">NJ1</strain>
    </source>
</reference>
<proteinExistence type="predicted"/>
<dbReference type="EMBL" id="MG972987">
    <property type="protein sequence ID" value="AVR52566.1"/>
    <property type="molecule type" value="Genomic_RNA"/>
</dbReference>
<dbReference type="GO" id="GO:0003723">
    <property type="term" value="F:RNA binding"/>
    <property type="evidence" value="ECO:0007669"/>
    <property type="project" value="InterPro"/>
</dbReference>
<dbReference type="GO" id="GO:0039694">
    <property type="term" value="P:viral RNA genome replication"/>
    <property type="evidence" value="ECO:0007669"/>
    <property type="project" value="InterPro"/>
</dbReference>
<dbReference type="Pfam" id="PF00603">
    <property type="entry name" value="Flu_PA"/>
    <property type="match status" value="1"/>
</dbReference>
<sequence length="754" mass="86687">MNPNFYSIIYDHDLYPKEFILNFGVNGKHWKTESDRSRELSLRHDMVCILLCNLQPMDHHKIIESLQRKRKIPFESQGFPLPSPKKFRSDESTVAPSTSSVVSLVTKSSSSGSSGSTRDTVEAQHSEESLYRFWLIEGMPNSGQIQSSLAEEFGCATPHSTWDIGDRELNKFIEVKVSFDREECINLYESKKAEIRGWTSLVIINPKSGKAEWIDHPGNIAGESKVVNFIVRRSEIMRDAGIMDSNIQDIKNISERLFCSPWFEEIYNEWEVDWWTSCNDVFYNQEFLIPSPQTPPQLLVPSELLNNLSPLNEKDRKVRIKWTGKLIPEGFCHNIHTKSSNDFDMTKEFFNIIRDLVGLKVRKVDGNMRSKTMPEDILSILDHVVSDPKSTNFNLCIENLDSENRVNFLRCLGIKAKKRTFDPSDKSSRQPKFPTHAPMLYDNWFDEVLRLQSKDHEEKGYYCYPDLLERTGDDHHPIAYMCEKIHQTASKALLSSNAAVTSSKATNIYSRLGGSYLCRDLKKKKGLDPIAIMPIYARLQKPQVDDHIEESRLLSGVLVRGPNHAKSPTDRVSFITIELMKNNPDTRTFALSIHNAHAVFNDNFIVIVRQNSIMKEDCSYGTFNANAMFVPMNLIGTMLFENPSTTSTYDPMEKAKKLLLENSNWLRARYTEGVVMSLIGNSRDEGYFSCLRKLFMLLINWKNHDHGFCWDIRTFCEKMNECLVDNPLSMHLHQSLLMILQVRKITIEGSKIEL</sequence>
<dbReference type="InterPro" id="IPR001009">
    <property type="entry name" value="PA/PA-X"/>
</dbReference>
<accession>A0A3G1PW21</accession>
<evidence type="ECO:0000313" key="1">
    <source>
        <dbReference type="EMBL" id="AVR52566.1"/>
    </source>
</evidence>
<protein>
    <submittedName>
        <fullName evidence="1">PA</fullName>
    </submittedName>
</protein>
<name>A0A3G1PW21_9ORTO</name>
<dbReference type="InterPro" id="IPR038372">
    <property type="entry name" value="PA/PA-X_sf"/>
</dbReference>
<dbReference type="Gene3D" id="3.40.91.90">
    <property type="entry name" value="Influenza RNA-dependent RNA polymerase subunit PA, endonuclease domain"/>
    <property type="match status" value="1"/>
</dbReference>